<name>A0A918S0N4_9GAMM</name>
<gene>
    <name evidence="4" type="primary">sufD</name>
    <name evidence="4" type="ORF">GCM10008090_30020</name>
</gene>
<dbReference type="PANTHER" id="PTHR43575:SF1">
    <property type="entry name" value="PROTEIN ABCI7, CHLOROPLASTIC"/>
    <property type="match status" value="1"/>
</dbReference>
<dbReference type="SUPFAM" id="SSF101960">
    <property type="entry name" value="Stabilizer of iron transporter SufD"/>
    <property type="match status" value="1"/>
</dbReference>
<dbReference type="NCBIfam" id="TIGR01981">
    <property type="entry name" value="sufD"/>
    <property type="match status" value="1"/>
</dbReference>
<dbReference type="InterPro" id="IPR055346">
    <property type="entry name" value="Fe-S_cluster_assembly_SufBD"/>
</dbReference>
<keyword evidence="5" id="KW-1185">Reference proteome</keyword>
<dbReference type="InterPro" id="IPR037284">
    <property type="entry name" value="SUF_FeS_clus_asmbl_SufBD_sf"/>
</dbReference>
<protein>
    <submittedName>
        <fullName evidence="4">Fe-S cluster assembly protein SufD</fullName>
    </submittedName>
</protein>
<feature type="domain" description="SUF system FeS cluster assembly SufBD N-terminal" evidence="3">
    <location>
        <begin position="18"/>
        <end position="151"/>
    </location>
</feature>
<comment type="similarity">
    <text evidence="1">Belongs to the iron-sulfur cluster assembly SufBD family.</text>
</comment>
<dbReference type="AlphaFoldDB" id="A0A918S0N4"/>
<dbReference type="Pfam" id="PF01458">
    <property type="entry name" value="SUFBD_core"/>
    <property type="match status" value="1"/>
</dbReference>
<reference evidence="4" key="2">
    <citation type="submission" date="2020-09" db="EMBL/GenBank/DDBJ databases">
        <authorList>
            <person name="Sun Q."/>
            <person name="Kim S."/>
        </authorList>
    </citation>
    <scope>NUCLEOTIDE SEQUENCE</scope>
    <source>
        <strain evidence="4">KCTC 12711</strain>
    </source>
</reference>
<evidence type="ECO:0000313" key="5">
    <source>
        <dbReference type="Proteomes" id="UP000614811"/>
    </source>
</evidence>
<sequence>MIAADQTQSWIDGHSLLASAPAWLNKQRSDALTQFEALGLPGVRDEQWRYTNLRALKSNAYQPTERTSLDVELPASSSARLVIVDGYVDAQASNLDGVDFTYGSLADMLDNTDVQAAFGTTLPVKQHGFMALNTAYASDGYVLILPPKQVFKGHLEVVFVSQASDAVSHVRNVIIAGAHSQCTVIERHISAAGNPAQLSNVITEIVAADNAHVDHYKIQQLGDAAFHIGGVFVNHASNAHVKSHNIALGGRIVRNDVHSNLLGQGAHIEMNGLVVGSGTQHVDNHTQVNHLVPHCTSDEYYKTILDDQSRSVFRGRIVVAQDAQQTNADQQNNNLLLSAQAEADCKPQLEIYADDVKCSHGATVGQLDPKSVFYLKSRGINAEQANALLTFAFANEVIERVQVESIRTELTQLIAGELLSGLADLV</sequence>
<evidence type="ECO:0000259" key="3">
    <source>
        <dbReference type="Pfam" id="PF19295"/>
    </source>
</evidence>
<dbReference type="EMBL" id="BMXA01000007">
    <property type="protein sequence ID" value="GHA18426.1"/>
    <property type="molecule type" value="Genomic_DNA"/>
</dbReference>
<dbReference type="PANTHER" id="PTHR43575">
    <property type="entry name" value="PROTEIN ABCI7, CHLOROPLASTIC"/>
    <property type="match status" value="1"/>
</dbReference>
<evidence type="ECO:0000256" key="1">
    <source>
        <dbReference type="ARBA" id="ARBA00043967"/>
    </source>
</evidence>
<feature type="domain" description="SUF system FeS cluster assembly SufBD core" evidence="2">
    <location>
        <begin position="159"/>
        <end position="393"/>
    </location>
</feature>
<dbReference type="InterPro" id="IPR000825">
    <property type="entry name" value="SUF_FeS_clus_asmbl_SufBD_core"/>
</dbReference>
<comment type="caution">
    <text evidence="4">The sequence shown here is derived from an EMBL/GenBank/DDBJ whole genome shotgun (WGS) entry which is preliminary data.</text>
</comment>
<evidence type="ECO:0000313" key="4">
    <source>
        <dbReference type="EMBL" id="GHA18426.1"/>
    </source>
</evidence>
<dbReference type="GO" id="GO:0016226">
    <property type="term" value="P:iron-sulfur cluster assembly"/>
    <property type="evidence" value="ECO:0007669"/>
    <property type="project" value="InterPro"/>
</dbReference>
<dbReference type="InterPro" id="IPR011542">
    <property type="entry name" value="SUF_FeS_clus_asmbl_SufD"/>
</dbReference>
<accession>A0A918S0N4</accession>
<evidence type="ECO:0000259" key="2">
    <source>
        <dbReference type="Pfam" id="PF01458"/>
    </source>
</evidence>
<dbReference type="RefSeq" id="WP_189402529.1">
    <property type="nucleotide sequence ID" value="NZ_BMXA01000007.1"/>
</dbReference>
<dbReference type="Pfam" id="PF19295">
    <property type="entry name" value="SufBD_N"/>
    <property type="match status" value="1"/>
</dbReference>
<proteinExistence type="inferred from homology"/>
<dbReference type="Proteomes" id="UP000614811">
    <property type="component" value="Unassembled WGS sequence"/>
</dbReference>
<organism evidence="4 5">
    <name type="scientific">Arenicella chitinivorans</name>
    <dbReference type="NCBI Taxonomy" id="1329800"/>
    <lineage>
        <taxon>Bacteria</taxon>
        <taxon>Pseudomonadati</taxon>
        <taxon>Pseudomonadota</taxon>
        <taxon>Gammaproteobacteria</taxon>
        <taxon>Arenicellales</taxon>
        <taxon>Arenicellaceae</taxon>
        <taxon>Arenicella</taxon>
    </lineage>
</organism>
<reference evidence="4" key="1">
    <citation type="journal article" date="2014" name="Int. J. Syst. Evol. Microbiol.">
        <title>Complete genome sequence of Corynebacterium casei LMG S-19264T (=DSM 44701T), isolated from a smear-ripened cheese.</title>
        <authorList>
            <consortium name="US DOE Joint Genome Institute (JGI-PGF)"/>
            <person name="Walter F."/>
            <person name="Albersmeier A."/>
            <person name="Kalinowski J."/>
            <person name="Ruckert C."/>
        </authorList>
    </citation>
    <scope>NUCLEOTIDE SEQUENCE</scope>
    <source>
        <strain evidence="4">KCTC 12711</strain>
    </source>
</reference>
<dbReference type="InterPro" id="IPR045595">
    <property type="entry name" value="SufBD_N"/>
</dbReference>